<reference evidence="11" key="1">
    <citation type="submission" date="2021-06" db="EMBL/GenBank/DDBJ databases">
        <authorList>
            <consortium name="DOE Joint Genome Institute"/>
            <person name="Mondo S.J."/>
            <person name="Amses K.R."/>
            <person name="Simmons D.R."/>
            <person name="Longcore J.E."/>
            <person name="Seto K."/>
            <person name="Alves G.H."/>
            <person name="Bonds A.E."/>
            <person name="Quandt C.A."/>
            <person name="Davis W.J."/>
            <person name="Chang Y."/>
            <person name="Letcher P.M."/>
            <person name="Powell M.J."/>
            <person name="Kuo A."/>
            <person name="Labutti K."/>
            <person name="Pangilinan J."/>
            <person name="Andreopoulos W."/>
            <person name="Tritt A."/>
            <person name="Riley R."/>
            <person name="Hundley H."/>
            <person name="Johnson J."/>
            <person name="Lipzen A."/>
            <person name="Barry K."/>
            <person name="Berbee M.L."/>
            <person name="Buchler N.E."/>
            <person name="Grigoriev I.V."/>
            <person name="Spatafora J.W."/>
            <person name="Stajich J.E."/>
            <person name="James T.Y."/>
        </authorList>
    </citation>
    <scope>NUCLEOTIDE SEQUENCE</scope>
    <source>
        <strain evidence="11">AG</strain>
    </source>
</reference>
<dbReference type="SUPFAM" id="SSF50249">
    <property type="entry name" value="Nucleic acid-binding proteins"/>
    <property type="match status" value="1"/>
</dbReference>
<keyword evidence="4" id="KW-0547">Nucleotide-binding</keyword>
<dbReference type="PROSITE" id="PS50862">
    <property type="entry name" value="AA_TRNA_LIGASE_II"/>
    <property type="match status" value="1"/>
</dbReference>
<dbReference type="FunFam" id="3.30.930.10:FF:000016">
    <property type="entry name" value="Asparagine--tRNA ligase"/>
    <property type="match status" value="1"/>
</dbReference>
<gene>
    <name evidence="11" type="ORF">K450DRAFT_227018</name>
</gene>
<dbReference type="CDD" id="cd00776">
    <property type="entry name" value="AsxRS_core"/>
    <property type="match status" value="1"/>
</dbReference>
<evidence type="ECO:0000256" key="4">
    <source>
        <dbReference type="ARBA" id="ARBA00022741"/>
    </source>
</evidence>
<dbReference type="InterPro" id="IPR004365">
    <property type="entry name" value="NA-bd_OB_tRNA"/>
</dbReference>
<evidence type="ECO:0000256" key="6">
    <source>
        <dbReference type="ARBA" id="ARBA00022917"/>
    </source>
</evidence>
<dbReference type="AlphaFoldDB" id="A0AAD5HGR1"/>
<dbReference type="SUPFAM" id="SSF55681">
    <property type="entry name" value="Class II aaRS and biotin synthetases"/>
    <property type="match status" value="1"/>
</dbReference>
<proteinExistence type="inferred from homology"/>
<keyword evidence="6" id="KW-0648">Protein biosynthesis</keyword>
<keyword evidence="12" id="KW-1185">Reference proteome</keyword>
<dbReference type="InterPro" id="IPR004522">
    <property type="entry name" value="Asn-tRNA-ligase"/>
</dbReference>
<dbReference type="InterPro" id="IPR004364">
    <property type="entry name" value="Aa-tRNA-synt_II"/>
</dbReference>
<feature type="domain" description="Aminoacyl-transfer RNA synthetases class-II family profile" evidence="10">
    <location>
        <begin position="152"/>
        <end position="467"/>
    </location>
</feature>
<organism evidence="11 12">
    <name type="scientific">Umbelopsis ramanniana AG</name>
    <dbReference type="NCBI Taxonomy" id="1314678"/>
    <lineage>
        <taxon>Eukaryota</taxon>
        <taxon>Fungi</taxon>
        <taxon>Fungi incertae sedis</taxon>
        <taxon>Mucoromycota</taxon>
        <taxon>Mucoromycotina</taxon>
        <taxon>Umbelopsidomycetes</taxon>
        <taxon>Umbelopsidales</taxon>
        <taxon>Umbelopsidaceae</taxon>
        <taxon>Umbelopsis</taxon>
    </lineage>
</organism>
<dbReference type="Pfam" id="PF00152">
    <property type="entry name" value="tRNA-synt_2"/>
    <property type="match status" value="1"/>
</dbReference>
<reference evidence="11" key="2">
    <citation type="journal article" date="2022" name="Proc. Natl. Acad. Sci. U.S.A.">
        <title>Diploid-dominant life cycles characterize the early evolution of Fungi.</title>
        <authorList>
            <person name="Amses K.R."/>
            <person name="Simmons D.R."/>
            <person name="Longcore J.E."/>
            <person name="Mondo S.J."/>
            <person name="Seto K."/>
            <person name="Jeronimo G.H."/>
            <person name="Bonds A.E."/>
            <person name="Quandt C.A."/>
            <person name="Davis W.J."/>
            <person name="Chang Y."/>
            <person name="Federici B.A."/>
            <person name="Kuo A."/>
            <person name="LaButti K."/>
            <person name="Pangilinan J."/>
            <person name="Andreopoulos W."/>
            <person name="Tritt A."/>
            <person name="Riley R."/>
            <person name="Hundley H."/>
            <person name="Johnson J."/>
            <person name="Lipzen A."/>
            <person name="Barry K."/>
            <person name="Lang B.F."/>
            <person name="Cuomo C.A."/>
            <person name="Buchler N.E."/>
            <person name="Grigoriev I.V."/>
            <person name="Spatafora J.W."/>
            <person name="Stajich J.E."/>
            <person name="James T.Y."/>
        </authorList>
    </citation>
    <scope>NUCLEOTIDE SEQUENCE</scope>
    <source>
        <strain evidence="11">AG</strain>
    </source>
</reference>
<name>A0AAD5HGR1_UMBRA</name>
<evidence type="ECO:0000256" key="8">
    <source>
        <dbReference type="ARBA" id="ARBA00029886"/>
    </source>
</evidence>
<comment type="caution">
    <text evidence="11">The sequence shown here is derived from an EMBL/GenBank/DDBJ whole genome shotgun (WGS) entry which is preliminary data.</text>
</comment>
<dbReference type="InterPro" id="IPR045864">
    <property type="entry name" value="aa-tRNA-synth_II/BPL/LPL"/>
</dbReference>
<dbReference type="Gene3D" id="3.30.930.10">
    <property type="entry name" value="Bira Bifunctional Protein, Domain 2"/>
    <property type="match status" value="1"/>
</dbReference>
<evidence type="ECO:0000256" key="1">
    <source>
        <dbReference type="ARBA" id="ARBA00008226"/>
    </source>
</evidence>
<dbReference type="Pfam" id="PF01336">
    <property type="entry name" value="tRNA_anti-codon"/>
    <property type="match status" value="1"/>
</dbReference>
<dbReference type="PANTHER" id="PTHR22594:SF34">
    <property type="entry name" value="ASPARAGINE--TRNA LIGASE, MITOCHONDRIAL-RELATED"/>
    <property type="match status" value="1"/>
</dbReference>
<dbReference type="HAMAP" id="MF_00534">
    <property type="entry name" value="Asn_tRNA_synth"/>
    <property type="match status" value="1"/>
</dbReference>
<evidence type="ECO:0000256" key="5">
    <source>
        <dbReference type="ARBA" id="ARBA00022840"/>
    </source>
</evidence>
<dbReference type="NCBIfam" id="NF003037">
    <property type="entry name" value="PRK03932.1"/>
    <property type="match status" value="1"/>
</dbReference>
<comment type="similarity">
    <text evidence="1">Belongs to the class-II aminoacyl-tRNA synthetase family.</text>
</comment>
<dbReference type="RefSeq" id="XP_051447408.1">
    <property type="nucleotide sequence ID" value="XM_051586662.1"/>
</dbReference>
<dbReference type="InterPro" id="IPR006195">
    <property type="entry name" value="aa-tRNA-synth_II"/>
</dbReference>
<keyword evidence="3" id="KW-0436">Ligase</keyword>
<keyword evidence="5" id="KW-0067">ATP-binding</keyword>
<dbReference type="GO" id="GO:0005739">
    <property type="term" value="C:mitochondrion"/>
    <property type="evidence" value="ECO:0007669"/>
    <property type="project" value="TreeGrafter"/>
</dbReference>
<evidence type="ECO:0000259" key="10">
    <source>
        <dbReference type="PROSITE" id="PS50862"/>
    </source>
</evidence>
<dbReference type="GO" id="GO:0005524">
    <property type="term" value="F:ATP binding"/>
    <property type="evidence" value="ECO:0007669"/>
    <property type="project" value="UniProtKB-KW"/>
</dbReference>
<protein>
    <recommendedName>
        <fullName evidence="9">Asparagine--tRNA ligase, mitochondrial</fullName>
        <ecNumber evidence="2">6.1.1.22</ecNumber>
    </recommendedName>
    <alternativeName>
        <fullName evidence="8">Asparaginyl-tRNA synthetase</fullName>
    </alternativeName>
</protein>
<dbReference type="GO" id="GO:0003676">
    <property type="term" value="F:nucleic acid binding"/>
    <property type="evidence" value="ECO:0007669"/>
    <property type="project" value="InterPro"/>
</dbReference>
<evidence type="ECO:0000256" key="7">
    <source>
        <dbReference type="ARBA" id="ARBA00023146"/>
    </source>
</evidence>
<dbReference type="CDD" id="cd04318">
    <property type="entry name" value="EcAsnRS_like_N"/>
    <property type="match status" value="1"/>
</dbReference>
<dbReference type="InterPro" id="IPR002312">
    <property type="entry name" value="Asp/Asn-tRNA-synth_IIb"/>
</dbReference>
<dbReference type="GO" id="GO:0004816">
    <property type="term" value="F:asparagine-tRNA ligase activity"/>
    <property type="evidence" value="ECO:0007669"/>
    <property type="project" value="UniProtKB-EC"/>
</dbReference>
<evidence type="ECO:0000256" key="3">
    <source>
        <dbReference type="ARBA" id="ARBA00022598"/>
    </source>
</evidence>
<keyword evidence="7" id="KW-0030">Aminoacyl-tRNA synthetase</keyword>
<evidence type="ECO:0000256" key="9">
    <source>
        <dbReference type="ARBA" id="ARBA00068798"/>
    </source>
</evidence>
<dbReference type="GeneID" id="75912010"/>
<dbReference type="EMBL" id="MU620900">
    <property type="protein sequence ID" value="KAI8582404.1"/>
    <property type="molecule type" value="Genomic_DNA"/>
</dbReference>
<accession>A0AAD5HGR1</accession>
<sequence length="477" mass="54134">MLNAIRRLHTARQSLPKTIKAILNEKVPGETTVSINGWIRSVRSQKNVSFANVNDGSNLKGIQAILNSDQAKSLTTGASVKLTGQLVPSPGQEQQHELKVDQVEVLGESDSTYPLQKKRHTMEYLREIGHLRSRGNTGAAVLRLRNSAVLGFQRFFEQADCANVHTPIITSHDCEGGGEVFKILPASTYTTQQSSSAMAPSEFFKKPVYLTVSGQLHAEILASSMGRVYTLGPVFRAEESQTSRHLAEFWMMEAELAFIDRLDQLLDFTEECLVSATKYVLEHSKEDLEFFNRWTDKSLLERLNKTVTKPFVRMTYTEAIEVLQRAHDAGKVKFEFPVKWGSSLQSEHERYLATQHCQHPVFVTNYPAHLKPFYMRADHVQDPSKQTVGCFDLLIPSIGELIGGSMREERYDILHQKMIDSEMDVEEYKWYLDLRRYGSVPHGGYGLGLERYMLWITGLESVRDVVPMPRHVGSCRY</sequence>
<dbReference type="PANTHER" id="PTHR22594">
    <property type="entry name" value="ASPARTYL/LYSYL-TRNA SYNTHETASE"/>
    <property type="match status" value="1"/>
</dbReference>
<evidence type="ECO:0000313" key="11">
    <source>
        <dbReference type="EMBL" id="KAI8582404.1"/>
    </source>
</evidence>
<evidence type="ECO:0000313" key="12">
    <source>
        <dbReference type="Proteomes" id="UP001206595"/>
    </source>
</evidence>
<dbReference type="InterPro" id="IPR012340">
    <property type="entry name" value="NA-bd_OB-fold"/>
</dbReference>
<dbReference type="PRINTS" id="PR01042">
    <property type="entry name" value="TRNASYNTHASP"/>
</dbReference>
<dbReference type="EC" id="6.1.1.22" evidence="2"/>
<evidence type="ECO:0000256" key="2">
    <source>
        <dbReference type="ARBA" id="ARBA00012816"/>
    </source>
</evidence>
<dbReference type="NCBIfam" id="TIGR00457">
    <property type="entry name" value="asnS"/>
    <property type="match status" value="1"/>
</dbReference>
<dbReference type="GO" id="GO:0006421">
    <property type="term" value="P:asparaginyl-tRNA aminoacylation"/>
    <property type="evidence" value="ECO:0007669"/>
    <property type="project" value="InterPro"/>
</dbReference>
<dbReference type="Gene3D" id="2.40.50.140">
    <property type="entry name" value="Nucleic acid-binding proteins"/>
    <property type="match status" value="1"/>
</dbReference>
<dbReference type="Proteomes" id="UP001206595">
    <property type="component" value="Unassembled WGS sequence"/>
</dbReference>